<proteinExistence type="inferred from homology"/>
<feature type="transmembrane region" description="Helical" evidence="6">
    <location>
        <begin position="99"/>
        <end position="117"/>
    </location>
</feature>
<accession>A0ABT7LY33</accession>
<keyword evidence="8" id="KW-1185">Reference proteome</keyword>
<evidence type="ECO:0000313" key="7">
    <source>
        <dbReference type="EMBL" id="MDL5056920.1"/>
    </source>
</evidence>
<protein>
    <recommendedName>
        <fullName evidence="6">Probable membrane transporter protein</fullName>
    </recommendedName>
</protein>
<organism evidence="7 8">
    <name type="scientific">Geitlerinema calcuttense NRMC-F 0142</name>
    <dbReference type="NCBI Taxonomy" id="2922238"/>
    <lineage>
        <taxon>Bacteria</taxon>
        <taxon>Bacillati</taxon>
        <taxon>Cyanobacteriota</taxon>
        <taxon>Cyanophyceae</taxon>
        <taxon>Geitlerinematales</taxon>
        <taxon>Geitlerinemataceae</taxon>
        <taxon>Geitlerinema</taxon>
    </lineage>
</organism>
<feature type="transmembrane region" description="Helical" evidence="6">
    <location>
        <begin position="73"/>
        <end position="93"/>
    </location>
</feature>
<keyword evidence="4 6" id="KW-1133">Transmembrane helix</keyword>
<feature type="transmembrane region" description="Helical" evidence="6">
    <location>
        <begin position="198"/>
        <end position="214"/>
    </location>
</feature>
<dbReference type="PANTHER" id="PTHR43701">
    <property type="entry name" value="MEMBRANE TRANSPORTER PROTEIN MJ0441-RELATED"/>
    <property type="match status" value="1"/>
</dbReference>
<dbReference type="InterPro" id="IPR002781">
    <property type="entry name" value="TM_pro_TauE-like"/>
</dbReference>
<keyword evidence="3 6" id="KW-0812">Transmembrane</keyword>
<keyword evidence="6" id="KW-1003">Cell membrane</keyword>
<reference evidence="7 8" key="1">
    <citation type="submission" date="2023-06" db="EMBL/GenBank/DDBJ databases">
        <title>Whole genome sequence of Oscillatoria calcuttensis NRMC-F 0142.</title>
        <authorList>
            <person name="Shakena Fathima T."/>
            <person name="Muralitharan G."/>
            <person name="Thajuddin N."/>
        </authorList>
    </citation>
    <scope>NUCLEOTIDE SEQUENCE [LARGE SCALE GENOMIC DNA]</scope>
    <source>
        <strain evidence="7 8">NRMC-F 0142</strain>
    </source>
</reference>
<feature type="transmembrane region" description="Helical" evidence="6">
    <location>
        <begin position="138"/>
        <end position="160"/>
    </location>
</feature>
<feature type="transmembrane region" description="Helical" evidence="6">
    <location>
        <begin position="226"/>
        <end position="244"/>
    </location>
</feature>
<evidence type="ECO:0000256" key="6">
    <source>
        <dbReference type="RuleBase" id="RU363041"/>
    </source>
</evidence>
<comment type="caution">
    <text evidence="7">The sequence shown here is derived from an EMBL/GenBank/DDBJ whole genome shotgun (WGS) entry which is preliminary data.</text>
</comment>
<gene>
    <name evidence="7" type="ORF">QQ055_05500</name>
</gene>
<evidence type="ECO:0000256" key="3">
    <source>
        <dbReference type="ARBA" id="ARBA00022692"/>
    </source>
</evidence>
<dbReference type="Proteomes" id="UP001230986">
    <property type="component" value="Unassembled WGS sequence"/>
</dbReference>
<dbReference type="Pfam" id="PF01925">
    <property type="entry name" value="TauE"/>
    <property type="match status" value="1"/>
</dbReference>
<evidence type="ECO:0000256" key="4">
    <source>
        <dbReference type="ARBA" id="ARBA00022989"/>
    </source>
</evidence>
<dbReference type="EMBL" id="JASVEJ010000021">
    <property type="protein sequence ID" value="MDL5056920.1"/>
    <property type="molecule type" value="Genomic_DNA"/>
</dbReference>
<evidence type="ECO:0000256" key="5">
    <source>
        <dbReference type="ARBA" id="ARBA00023136"/>
    </source>
</evidence>
<feature type="transmembrane region" description="Helical" evidence="6">
    <location>
        <begin position="49"/>
        <end position="66"/>
    </location>
</feature>
<feature type="transmembrane region" description="Helical" evidence="6">
    <location>
        <begin position="172"/>
        <end position="191"/>
    </location>
</feature>
<comment type="subcellular location">
    <subcellularLocation>
        <location evidence="6">Cell membrane</location>
        <topology evidence="6">Multi-pass membrane protein</topology>
    </subcellularLocation>
    <subcellularLocation>
        <location evidence="1">Membrane</location>
        <topology evidence="1">Multi-pass membrane protein</topology>
    </subcellularLocation>
</comment>
<evidence type="ECO:0000313" key="8">
    <source>
        <dbReference type="Proteomes" id="UP001230986"/>
    </source>
</evidence>
<evidence type="ECO:0000256" key="2">
    <source>
        <dbReference type="ARBA" id="ARBA00009142"/>
    </source>
</evidence>
<name>A0ABT7LY33_9CYAN</name>
<dbReference type="RefSeq" id="WP_284475485.1">
    <property type="nucleotide sequence ID" value="NZ_JASVEJ010000021.1"/>
</dbReference>
<dbReference type="InterPro" id="IPR051598">
    <property type="entry name" value="TSUP/Inactive_protease-like"/>
</dbReference>
<comment type="similarity">
    <text evidence="2 6">Belongs to the 4-toluene sulfonate uptake permease (TSUP) (TC 2.A.102) family.</text>
</comment>
<sequence>MMSWEILLPLCLGMALVAFLYSSVGHAGASGYIAVMALAGLAPQMIKPIALTLNILVAFVTAWNFLRRGHFSWAIFLPFALASVPMAFLGGYLHVADTLLRILIGCVLLYSSFYFLFHPQEPSQIHAPSKPVSCGAGGVLGLLSGMTGTGGGIFLTPLLLLMKWSGTKTAAGISALFILVNSSAGLAGHWLKSPGIPGLVWPMIACVLIGGWTGSFLGSNRFSAPMIKRLLSIVLFVAGLKLIFSR</sequence>
<evidence type="ECO:0000256" key="1">
    <source>
        <dbReference type="ARBA" id="ARBA00004141"/>
    </source>
</evidence>
<dbReference type="PANTHER" id="PTHR43701:SF5">
    <property type="entry name" value="MEMBRANE TRANSPORTER PROTEIN-RELATED"/>
    <property type="match status" value="1"/>
</dbReference>
<keyword evidence="5 6" id="KW-0472">Membrane</keyword>